<dbReference type="PANTHER" id="PTHR34717">
    <property type="entry name" value="EG:BACR7A4.20 PROTEIN"/>
    <property type="match status" value="1"/>
</dbReference>
<sequence length="451" mass="50565">MLPLEVVVAATTLLAAAAGTWLLRSTPKAERGPRGEKLDPAGGTRLKNLLGYGMALIAKHRERQACAKASLRELEAFHKPEPHPFFNESFYFHGCDRDTGDHVSARLSRHGSGAEKSYVVFFLDIAGVGIFSFERDDVPVSDAARASGRPSACGLELECLEPMRKWRLRFDGKMRRGCHTPQQARTLSDSDLIEVDVDLVYERQTPVFYYMRDDCAETLANNLSQEPWGIQFAKVCLNRSKNHGHYEDFGTLSGTVRINGISSREYAFDTFRDHSWDIRRWATMDSVLILLVTLEEPLHLFGHEYWFLDLTLVSMPGNTSGVARYSTGYMLPKESLDPDAPVLCLVRGTSILDVPWVRHPDGTREPEAETDVVMYVRPEAAQMPAIPVRVHMSGTVRRLIYYPDGNQFQYMEDGLDFRVTNLASGQQVKAYGSRQSGFRQGDFDPSLGGCG</sequence>
<protein>
    <submittedName>
        <fullName evidence="1">Uncharacterized protein</fullName>
    </submittedName>
</protein>
<gene>
    <name evidence="1" type="ORF">FCC1311_029552</name>
</gene>
<dbReference type="EMBL" id="BEYU01000022">
    <property type="protein sequence ID" value="GBG26734.1"/>
    <property type="molecule type" value="Genomic_DNA"/>
</dbReference>
<keyword evidence="2" id="KW-1185">Reference proteome</keyword>
<evidence type="ECO:0000313" key="1">
    <source>
        <dbReference type="EMBL" id="GBG26734.1"/>
    </source>
</evidence>
<name>A0A2R5GFU1_9STRA</name>
<accession>A0A2R5GFU1</accession>
<organism evidence="1 2">
    <name type="scientific">Hondaea fermentalgiana</name>
    <dbReference type="NCBI Taxonomy" id="2315210"/>
    <lineage>
        <taxon>Eukaryota</taxon>
        <taxon>Sar</taxon>
        <taxon>Stramenopiles</taxon>
        <taxon>Bigyra</taxon>
        <taxon>Labyrinthulomycetes</taxon>
        <taxon>Thraustochytrida</taxon>
        <taxon>Thraustochytriidae</taxon>
        <taxon>Hondaea</taxon>
    </lineage>
</organism>
<comment type="caution">
    <text evidence="1">The sequence shown here is derived from an EMBL/GenBank/DDBJ whole genome shotgun (WGS) entry which is preliminary data.</text>
</comment>
<dbReference type="InParanoid" id="A0A2R5GFU1"/>
<dbReference type="OrthoDB" id="6123450at2759"/>
<dbReference type="AlphaFoldDB" id="A0A2R5GFU1"/>
<dbReference type="Proteomes" id="UP000241890">
    <property type="component" value="Unassembled WGS sequence"/>
</dbReference>
<dbReference type="PANTHER" id="PTHR34717:SF1">
    <property type="entry name" value="EG:BACR7A4.20 PROTEIN"/>
    <property type="match status" value="1"/>
</dbReference>
<proteinExistence type="predicted"/>
<reference evidence="1 2" key="1">
    <citation type="submission" date="2017-12" db="EMBL/GenBank/DDBJ databases">
        <title>Sequencing, de novo assembly and annotation of complete genome of a new Thraustochytrid species, strain FCC1311.</title>
        <authorList>
            <person name="Sedici K."/>
            <person name="Godart F."/>
            <person name="Aiese Cigliano R."/>
            <person name="Sanseverino W."/>
            <person name="Barakat M."/>
            <person name="Ortet P."/>
            <person name="Marechal E."/>
            <person name="Cagnac O."/>
            <person name="Amato A."/>
        </authorList>
    </citation>
    <scope>NUCLEOTIDE SEQUENCE [LARGE SCALE GENOMIC DNA]</scope>
</reference>
<evidence type="ECO:0000313" key="2">
    <source>
        <dbReference type="Proteomes" id="UP000241890"/>
    </source>
</evidence>